<feature type="region of interest" description="Disordered" evidence="3">
    <location>
        <begin position="1"/>
        <end position="381"/>
    </location>
</feature>
<reference evidence="4" key="1">
    <citation type="submission" date="2020-03" db="EMBL/GenBank/DDBJ databases">
        <title>Studies in the Genomics of Life Span.</title>
        <authorList>
            <person name="Glass D."/>
        </authorList>
    </citation>
    <scope>NUCLEOTIDE SEQUENCE</scope>
    <source>
        <strain evidence="4">LTLLF</strain>
        <tissue evidence="4">Muscle</tissue>
    </source>
</reference>
<dbReference type="Proteomes" id="UP000710432">
    <property type="component" value="Unassembled WGS sequence"/>
</dbReference>
<feature type="compositionally biased region" description="Basic and acidic residues" evidence="3">
    <location>
        <begin position="125"/>
        <end position="174"/>
    </location>
</feature>
<evidence type="ECO:0000313" key="5">
    <source>
        <dbReference type="Proteomes" id="UP000710432"/>
    </source>
</evidence>
<dbReference type="Gene3D" id="3.20.20.140">
    <property type="entry name" value="Metal-dependent hydrolases"/>
    <property type="match status" value="1"/>
</dbReference>
<feature type="compositionally biased region" description="Basic and acidic residues" evidence="3">
    <location>
        <begin position="335"/>
        <end position="357"/>
    </location>
</feature>
<evidence type="ECO:0000256" key="3">
    <source>
        <dbReference type="SAM" id="MobiDB-lite"/>
    </source>
</evidence>
<dbReference type="FunFam" id="3.20.20.140:FF:000027">
    <property type="entry name" value="putative deoxyribonuclease TATDN2"/>
    <property type="match status" value="1"/>
</dbReference>
<evidence type="ECO:0000313" key="4">
    <source>
        <dbReference type="EMBL" id="KAH0508773.1"/>
    </source>
</evidence>
<dbReference type="PANTHER" id="PTHR46363:SF1">
    <property type="entry name" value="DEOXYRIBONUCLEASE TATDN2-RELATED"/>
    <property type="match status" value="1"/>
</dbReference>
<dbReference type="PROSITE" id="PS01091">
    <property type="entry name" value="TATD_3"/>
    <property type="match status" value="1"/>
</dbReference>
<name>A0A8J6GFD3_MICOH</name>
<keyword evidence="2" id="KW-0378">Hydrolase</keyword>
<dbReference type="InterPro" id="IPR001130">
    <property type="entry name" value="TatD-like"/>
</dbReference>
<gene>
    <name evidence="4" type="ORF">LTLLF_161110</name>
</gene>
<feature type="compositionally biased region" description="Basic and acidic residues" evidence="3">
    <location>
        <begin position="98"/>
        <end position="111"/>
    </location>
</feature>
<protein>
    <submittedName>
        <fullName evidence="4">Splicing factor 3A subunit 2</fullName>
    </submittedName>
</protein>
<feature type="compositionally biased region" description="Basic and acidic residues" evidence="3">
    <location>
        <begin position="196"/>
        <end position="208"/>
    </location>
</feature>
<dbReference type="Pfam" id="PF01026">
    <property type="entry name" value="TatD_DNase"/>
    <property type="match status" value="1"/>
</dbReference>
<proteinExistence type="inferred from homology"/>
<dbReference type="CDD" id="cd01310">
    <property type="entry name" value="TatD_DNAse"/>
    <property type="match status" value="1"/>
</dbReference>
<dbReference type="InterPro" id="IPR018228">
    <property type="entry name" value="DNase_TatD-rel_CS"/>
</dbReference>
<dbReference type="AlphaFoldDB" id="A0A8J6GFD3"/>
<dbReference type="PROSITE" id="PS01137">
    <property type="entry name" value="TATD_1"/>
    <property type="match status" value="1"/>
</dbReference>
<comment type="similarity">
    <text evidence="1">Belongs to the metallo-dependent hydrolases superfamily. TatD-type hydrolase family.</text>
</comment>
<dbReference type="EMBL" id="JAATJU010023100">
    <property type="protein sequence ID" value="KAH0508773.1"/>
    <property type="molecule type" value="Genomic_DNA"/>
</dbReference>
<accession>A0A8J6GFD3</accession>
<organism evidence="4 5">
    <name type="scientific">Microtus ochrogaster</name>
    <name type="common">Prairie vole</name>
    <dbReference type="NCBI Taxonomy" id="79684"/>
    <lineage>
        <taxon>Eukaryota</taxon>
        <taxon>Metazoa</taxon>
        <taxon>Chordata</taxon>
        <taxon>Craniata</taxon>
        <taxon>Vertebrata</taxon>
        <taxon>Euteleostomi</taxon>
        <taxon>Mammalia</taxon>
        <taxon>Eutheria</taxon>
        <taxon>Euarchontoglires</taxon>
        <taxon>Glires</taxon>
        <taxon>Rodentia</taxon>
        <taxon>Myomorpha</taxon>
        <taxon>Muroidea</taxon>
        <taxon>Cricetidae</taxon>
        <taxon>Arvicolinae</taxon>
        <taxon>Microtus</taxon>
    </lineage>
</organism>
<dbReference type="PROSITE" id="PS01090">
    <property type="entry name" value="TATD_2"/>
    <property type="match status" value="1"/>
</dbReference>
<feature type="compositionally biased region" description="Basic and acidic residues" evidence="3">
    <location>
        <begin position="269"/>
        <end position="283"/>
    </location>
</feature>
<dbReference type="InterPro" id="IPR032466">
    <property type="entry name" value="Metal_Hydrolase"/>
</dbReference>
<dbReference type="PANTHER" id="PTHR46363">
    <property type="entry name" value="DEOXYRIBONUCLEASE TATDN2-RELATED"/>
    <property type="match status" value="1"/>
</dbReference>
<dbReference type="SUPFAM" id="SSF51556">
    <property type="entry name" value="Metallo-dependent hydrolases"/>
    <property type="match status" value="1"/>
</dbReference>
<evidence type="ECO:0000256" key="1">
    <source>
        <dbReference type="ARBA" id="ARBA00009275"/>
    </source>
</evidence>
<feature type="compositionally biased region" description="Pro residues" evidence="3">
    <location>
        <begin position="287"/>
        <end position="334"/>
    </location>
</feature>
<sequence length="926" mass="102362">MSSLEDAYSRNKHGSCNSEFTAGVEGQNKTEEPKKNQKRRDRVQEQGSSVIYQKAIQSILGISTQKERGTAPKGKGMAPRAKEMTGASKGKGNTGTPKGKEATDTLKEKGEAGALKGSREAVAPKGKEETGVPKEKVEAGAPKKKEEADVTKEKVGALKGKGKADAPTRKRNTDTPKGMGEAGTPKGKGEPGTPKGKGEVSTPKEKVEPGANAKSRPGAPPKPGVELPKAGAKQLETGAGAKPGVEHSRAGGTHVKAGVEFKPGPPSKPGKETLKPGRERETLKPVVEPPKPLVEPPKPGVEPPKPGVEPPKPGVEPPKPGVEPPKPGVEPPKPGVEHPKPGVEPPKPRGEPPKPRMEPGGQLPMPKADLQKPRAEPINPLVEVPKARVVCPKAPTEFTVPQGKCSEARTEHSKVARRWSRDVPFAAQPPKIVNFGERKWLLNRYKSPNEELFGGRNIFSCEKKFLLPEYQSEDNSCSSFLKPKERVVFEASSSSGSGRSNVKTSTARFIQDEPFSPSLSAISQLGPYQNKKELLQPNSYYSPWNDYTSSWAIRNKVSKEKVEYPGSSSSSTSASTDGTVVQDIPAGYSYYTMTSEEMTSRMQGIDDEEYWNSRIMLSSRDAEAWEKNTYQEGELSCIHGACASDFPPRSHLYPSQLEGFIDTHCHLDMLFSKLSFQGSFSQFRKIYNCTFSKEFHGCITDFCDPRTLRDGLWKQLLSEDLVWGAFGCHPHFARYYNDYQERNILYALRHPRAVAFGEMGLDYSYKCTTPVQEQAKVFERQLRLAVSMKKPLVIHCRDADEDLMDIMKKCVPYDYKIHRHCFTGSYPLIEPLLAYFPNMSVGFTAVLSYTSAWQARESLKRIPLERILVETDAPYFLPRRVPKSLCQYAHPGLGLYIVEEMARIRNEPLSHILATLRENTFRLYSI</sequence>
<comment type="caution">
    <text evidence="4">The sequence shown here is derived from an EMBL/GenBank/DDBJ whole genome shotgun (WGS) entry which is preliminary data.</text>
</comment>
<evidence type="ECO:0000256" key="2">
    <source>
        <dbReference type="ARBA" id="ARBA00022801"/>
    </source>
</evidence>
<dbReference type="GO" id="GO:0016788">
    <property type="term" value="F:hydrolase activity, acting on ester bonds"/>
    <property type="evidence" value="ECO:0007669"/>
    <property type="project" value="InterPro"/>
</dbReference>